<evidence type="ECO:0000256" key="2">
    <source>
        <dbReference type="PROSITE-ProRule" id="PRU00703"/>
    </source>
</evidence>
<dbReference type="PROSITE" id="PS51371">
    <property type="entry name" value="CBS"/>
    <property type="match status" value="1"/>
</dbReference>
<evidence type="ECO:0000256" key="1">
    <source>
        <dbReference type="ARBA" id="ARBA00023122"/>
    </source>
</evidence>
<evidence type="ECO:0000313" key="5">
    <source>
        <dbReference type="Proteomes" id="UP000198894"/>
    </source>
</evidence>
<dbReference type="PANTHER" id="PTHR43080:SF2">
    <property type="entry name" value="CBS DOMAIN-CONTAINING PROTEIN"/>
    <property type="match status" value="1"/>
</dbReference>
<proteinExistence type="predicted"/>
<dbReference type="InterPro" id="IPR000644">
    <property type="entry name" value="CBS_dom"/>
</dbReference>
<evidence type="ECO:0000313" key="4">
    <source>
        <dbReference type="EMBL" id="SDK56845.1"/>
    </source>
</evidence>
<dbReference type="RefSeq" id="WP_091597567.1">
    <property type="nucleotide sequence ID" value="NZ_FNEE01000017.1"/>
</dbReference>
<accession>A0A1G9CZN5</accession>
<dbReference type="InterPro" id="IPR051257">
    <property type="entry name" value="Diverse_CBS-Domain"/>
</dbReference>
<keyword evidence="1 2" id="KW-0129">CBS domain</keyword>
<gene>
    <name evidence="4" type="ORF">SAMN05428953_11711</name>
</gene>
<feature type="domain" description="CBS" evidence="3">
    <location>
        <begin position="74"/>
        <end position="130"/>
    </location>
</feature>
<reference evidence="5" key="1">
    <citation type="submission" date="2016-10" db="EMBL/GenBank/DDBJ databases">
        <authorList>
            <person name="Varghese N."/>
            <person name="Submissions S."/>
        </authorList>
    </citation>
    <scope>NUCLEOTIDE SEQUENCE [LARGE SCALE GENOMIC DNA]</scope>
    <source>
        <strain evidence="5">CGMCC 1.11022</strain>
    </source>
</reference>
<dbReference type="AlphaFoldDB" id="A0A1G9CZN5"/>
<dbReference type="Proteomes" id="UP000198894">
    <property type="component" value="Unassembled WGS sequence"/>
</dbReference>
<name>A0A1G9CZN5_9HYPH</name>
<dbReference type="SUPFAM" id="SSF54631">
    <property type="entry name" value="CBS-domain pair"/>
    <property type="match status" value="1"/>
</dbReference>
<dbReference type="InterPro" id="IPR046342">
    <property type="entry name" value="CBS_dom_sf"/>
</dbReference>
<keyword evidence="5" id="KW-1185">Reference proteome</keyword>
<sequence>MLIGKLHAFTSSRLAVIDLDATVQAAALSLARPGIGLVVVCNAGGGAEGVLSKSDLVRHLAGPGSKTPPVSDLMNRSIVSCSPQDDVHDVWQTMAARSLQNIPVIDVGARPLGILDIRDAMKVLFEQEEIQERMLFNYVTGVGYR</sequence>
<protein>
    <submittedName>
        <fullName evidence="4">CBS domain-containing protein</fullName>
    </submittedName>
</protein>
<dbReference type="Pfam" id="PF00571">
    <property type="entry name" value="CBS"/>
    <property type="match status" value="2"/>
</dbReference>
<dbReference type="Gene3D" id="3.10.580.10">
    <property type="entry name" value="CBS-domain"/>
    <property type="match status" value="1"/>
</dbReference>
<organism evidence="4 5">
    <name type="scientific">Mesorhizobium muleiense</name>
    <dbReference type="NCBI Taxonomy" id="1004279"/>
    <lineage>
        <taxon>Bacteria</taxon>
        <taxon>Pseudomonadati</taxon>
        <taxon>Pseudomonadota</taxon>
        <taxon>Alphaproteobacteria</taxon>
        <taxon>Hyphomicrobiales</taxon>
        <taxon>Phyllobacteriaceae</taxon>
        <taxon>Mesorhizobium</taxon>
    </lineage>
</organism>
<dbReference type="EMBL" id="FNEE01000017">
    <property type="protein sequence ID" value="SDK56845.1"/>
    <property type="molecule type" value="Genomic_DNA"/>
</dbReference>
<evidence type="ECO:0000259" key="3">
    <source>
        <dbReference type="PROSITE" id="PS51371"/>
    </source>
</evidence>
<dbReference type="PANTHER" id="PTHR43080">
    <property type="entry name" value="CBS DOMAIN-CONTAINING PROTEIN CBSX3, MITOCHONDRIAL"/>
    <property type="match status" value="1"/>
</dbReference>